<dbReference type="AlphaFoldDB" id="A0ABD3MQ85"/>
<feature type="region of interest" description="Disordered" evidence="1">
    <location>
        <begin position="66"/>
        <end position="106"/>
    </location>
</feature>
<evidence type="ECO:0000256" key="1">
    <source>
        <dbReference type="SAM" id="MobiDB-lite"/>
    </source>
</evidence>
<proteinExistence type="predicted"/>
<feature type="region of interest" description="Disordered" evidence="1">
    <location>
        <begin position="200"/>
        <end position="224"/>
    </location>
</feature>
<organism evidence="2 3">
    <name type="scientific">Stephanodiscus triporus</name>
    <dbReference type="NCBI Taxonomy" id="2934178"/>
    <lineage>
        <taxon>Eukaryota</taxon>
        <taxon>Sar</taxon>
        <taxon>Stramenopiles</taxon>
        <taxon>Ochrophyta</taxon>
        <taxon>Bacillariophyta</taxon>
        <taxon>Coscinodiscophyceae</taxon>
        <taxon>Thalassiosirophycidae</taxon>
        <taxon>Stephanodiscales</taxon>
        <taxon>Stephanodiscaceae</taxon>
        <taxon>Stephanodiscus</taxon>
    </lineage>
</organism>
<evidence type="ECO:0000313" key="3">
    <source>
        <dbReference type="Proteomes" id="UP001530315"/>
    </source>
</evidence>
<accession>A0ABD3MQ85</accession>
<protein>
    <submittedName>
        <fullName evidence="2">Uncharacterized protein</fullName>
    </submittedName>
</protein>
<dbReference type="Proteomes" id="UP001530315">
    <property type="component" value="Unassembled WGS sequence"/>
</dbReference>
<keyword evidence="3" id="KW-1185">Reference proteome</keyword>
<reference evidence="2 3" key="1">
    <citation type="submission" date="2024-10" db="EMBL/GenBank/DDBJ databases">
        <title>Updated reference genomes for cyclostephanoid diatoms.</title>
        <authorList>
            <person name="Roberts W.R."/>
            <person name="Alverson A.J."/>
        </authorList>
    </citation>
    <scope>NUCLEOTIDE SEQUENCE [LARGE SCALE GENOMIC DNA]</scope>
    <source>
        <strain evidence="2 3">AJA276-08</strain>
    </source>
</reference>
<sequence length="224" mass="23871">MSKEDDRLAVPPRGIMEGAHPSLSGRRAGEGNGAYRGADALALDWSSVPPHLRGYYSKLYGTYGGVRSSPSTAARQEAGGQPTTMTQRQQLKELERQPRNQQRSARLGVVELKRQQALKRDAGEMGGDGATTTVAVAVAAGNVREQPPPAGKAAEEKETEAEAISQARAAYEAHPPLPSPAVAAIKMPIKEEIAMVRPAEEKMADAAQHQPLVSELEMDGINQG</sequence>
<evidence type="ECO:0000313" key="2">
    <source>
        <dbReference type="EMBL" id="KAL3766074.1"/>
    </source>
</evidence>
<name>A0ABD3MQ85_9STRA</name>
<feature type="region of interest" description="Disordered" evidence="1">
    <location>
        <begin position="1"/>
        <end position="34"/>
    </location>
</feature>
<dbReference type="EMBL" id="JALLAZ020001737">
    <property type="protein sequence ID" value="KAL3766074.1"/>
    <property type="molecule type" value="Genomic_DNA"/>
</dbReference>
<comment type="caution">
    <text evidence="2">The sequence shown here is derived from an EMBL/GenBank/DDBJ whole genome shotgun (WGS) entry which is preliminary data.</text>
</comment>
<gene>
    <name evidence="2" type="ORF">ACHAW5_007769</name>
</gene>